<dbReference type="Pfam" id="PF25573">
    <property type="entry name" value="TPR_PSMD3_N"/>
    <property type="match status" value="1"/>
</dbReference>
<evidence type="ECO:0000259" key="1">
    <source>
        <dbReference type="Pfam" id="PF25573"/>
    </source>
</evidence>
<feature type="domain" description="26S proteasome non-ATPase regulatory subunit 3 N-terminal TPR repeats" evidence="1">
    <location>
        <begin position="1"/>
        <end position="58"/>
    </location>
</feature>
<name>A0A818U0I7_9BILA</name>
<dbReference type="AlphaFoldDB" id="A0A818U0I7"/>
<proteinExistence type="predicted"/>
<gene>
    <name evidence="2" type="ORF">KXQ929_LOCUS10245</name>
</gene>
<reference evidence="2" key="1">
    <citation type="submission" date="2021-02" db="EMBL/GenBank/DDBJ databases">
        <authorList>
            <person name="Nowell W R."/>
        </authorList>
    </citation>
    <scope>NUCLEOTIDE SEQUENCE</scope>
</reference>
<dbReference type="EMBL" id="CAJOBB010000481">
    <property type="protein sequence ID" value="CAF3689403.1"/>
    <property type="molecule type" value="Genomic_DNA"/>
</dbReference>
<dbReference type="GO" id="GO:0006511">
    <property type="term" value="P:ubiquitin-dependent protein catabolic process"/>
    <property type="evidence" value="ECO:0007669"/>
    <property type="project" value="TreeGrafter"/>
</dbReference>
<evidence type="ECO:0000313" key="2">
    <source>
        <dbReference type="EMBL" id="CAF3689403.1"/>
    </source>
</evidence>
<comment type="caution">
    <text evidence="2">The sequence shown here is derived from an EMBL/GenBank/DDBJ whole genome shotgun (WGS) entry which is preliminary data.</text>
</comment>
<feature type="non-terminal residue" evidence="2">
    <location>
        <position position="58"/>
    </location>
</feature>
<dbReference type="InterPro" id="IPR050756">
    <property type="entry name" value="CSN3"/>
</dbReference>
<organism evidence="2 3">
    <name type="scientific">Adineta steineri</name>
    <dbReference type="NCBI Taxonomy" id="433720"/>
    <lineage>
        <taxon>Eukaryota</taxon>
        <taxon>Metazoa</taxon>
        <taxon>Spiralia</taxon>
        <taxon>Gnathifera</taxon>
        <taxon>Rotifera</taxon>
        <taxon>Eurotatoria</taxon>
        <taxon>Bdelloidea</taxon>
        <taxon>Adinetida</taxon>
        <taxon>Adinetidae</taxon>
        <taxon>Adineta</taxon>
    </lineage>
</organism>
<dbReference type="PANTHER" id="PTHR10758:SF2">
    <property type="entry name" value="26S PROTEASOME NON-ATPASE REGULATORY SUBUNIT 3"/>
    <property type="match status" value="1"/>
</dbReference>
<dbReference type="InterPro" id="IPR057985">
    <property type="entry name" value="TPR_PSMD3_N"/>
</dbReference>
<sequence length="58" mass="6670">RIRAMQLEYTKAHQHLLTATRKALQQTAIGFRQNVHKFLITVELLLGDIPDKAVFNNP</sequence>
<dbReference type="GO" id="GO:0008541">
    <property type="term" value="C:proteasome regulatory particle, lid subcomplex"/>
    <property type="evidence" value="ECO:0007669"/>
    <property type="project" value="TreeGrafter"/>
</dbReference>
<dbReference type="Proteomes" id="UP000663868">
    <property type="component" value="Unassembled WGS sequence"/>
</dbReference>
<protein>
    <recommendedName>
        <fullName evidence="1">26S proteasome non-ATPase regulatory subunit 3 N-terminal TPR repeats domain-containing protein</fullName>
    </recommendedName>
</protein>
<evidence type="ECO:0000313" key="3">
    <source>
        <dbReference type="Proteomes" id="UP000663868"/>
    </source>
</evidence>
<accession>A0A818U0I7</accession>
<dbReference type="PANTHER" id="PTHR10758">
    <property type="entry name" value="26S PROTEASOME NON-ATPASE REGULATORY SUBUNIT 3/COP9 SIGNALOSOME COMPLEX SUBUNIT 3"/>
    <property type="match status" value="1"/>
</dbReference>